<proteinExistence type="predicted"/>
<evidence type="ECO:0000313" key="1">
    <source>
        <dbReference type="EMBL" id="CDW39926.1"/>
    </source>
</evidence>
<dbReference type="EMBL" id="HACA01022565">
    <property type="protein sequence ID" value="CDW39926.1"/>
    <property type="molecule type" value="Transcribed_RNA"/>
</dbReference>
<accession>A0A0K2UQB5</accession>
<dbReference type="AlphaFoldDB" id="A0A0K2UQB5"/>
<organism evidence="1">
    <name type="scientific">Lepeophtheirus salmonis</name>
    <name type="common">Salmon louse</name>
    <name type="synonym">Caligus salmonis</name>
    <dbReference type="NCBI Taxonomy" id="72036"/>
    <lineage>
        <taxon>Eukaryota</taxon>
        <taxon>Metazoa</taxon>
        <taxon>Ecdysozoa</taxon>
        <taxon>Arthropoda</taxon>
        <taxon>Crustacea</taxon>
        <taxon>Multicrustacea</taxon>
        <taxon>Hexanauplia</taxon>
        <taxon>Copepoda</taxon>
        <taxon>Siphonostomatoida</taxon>
        <taxon>Caligidae</taxon>
        <taxon>Lepeophtheirus</taxon>
    </lineage>
</organism>
<protein>
    <submittedName>
        <fullName evidence="1">Uncharacterized protein</fullName>
    </submittedName>
</protein>
<sequence length="48" mass="5596">MSLIFIIFVQRHVEDAKVHVETNCCLIMYVILLDNKVIAEHRAQSIKL</sequence>
<reference evidence="1" key="1">
    <citation type="submission" date="2014-05" db="EMBL/GenBank/DDBJ databases">
        <authorList>
            <person name="Chronopoulou M."/>
        </authorList>
    </citation>
    <scope>NUCLEOTIDE SEQUENCE</scope>
    <source>
        <tissue evidence="1">Whole organism</tissue>
    </source>
</reference>
<name>A0A0K2UQB5_LEPSM</name>